<dbReference type="RefSeq" id="WP_229641990.1">
    <property type="nucleotide sequence ID" value="NZ_JADWDC010000057.1"/>
</dbReference>
<evidence type="ECO:0000313" key="2">
    <source>
        <dbReference type="Proteomes" id="UP000729733"/>
    </source>
</evidence>
<evidence type="ECO:0000313" key="1">
    <source>
        <dbReference type="EMBL" id="MCC0178887.1"/>
    </source>
</evidence>
<keyword evidence="2" id="KW-1185">Reference proteome</keyword>
<reference evidence="1" key="1">
    <citation type="journal article" date="2021" name="Antonie Van Leeuwenhoek">
        <title>Draft genome and description of Waterburya agarophytonicola gen. nov. sp. nov. (Pleurocapsales, Cyanobacteria): a seaweed symbiont.</title>
        <authorList>
            <person name="Bonthond G."/>
            <person name="Shalygin S."/>
            <person name="Bayer T."/>
            <person name="Weinberger F."/>
        </authorList>
    </citation>
    <scope>NUCLEOTIDE SEQUENCE</scope>
    <source>
        <strain evidence="1">KI4</strain>
    </source>
</reference>
<dbReference type="PANTHER" id="PTHR36791">
    <property type="entry name" value="OS03G0363400 PROTEIN"/>
    <property type="match status" value="1"/>
</dbReference>
<dbReference type="Proteomes" id="UP000729733">
    <property type="component" value="Unassembled WGS sequence"/>
</dbReference>
<sequence>MKYSKQKDKYSNFSRWQCVNNCGACCNLTPEDRPDLAEYLQPEELALYMSMVGEDGWCINYDHDNRKCQIYEQRPGFCRVKPDHFQDMYGIEVAGFNEFAIACCQQQICGVYGDDSEELARYNSAIGNS</sequence>
<dbReference type="InterPro" id="IPR005358">
    <property type="entry name" value="Puta_zinc/iron-chelating_dom"/>
</dbReference>
<dbReference type="AlphaFoldDB" id="A0A964FHA6"/>
<protein>
    <submittedName>
        <fullName evidence="1">YkgJ family cysteine cluster protein</fullName>
    </submittedName>
</protein>
<proteinExistence type="predicted"/>
<organism evidence="1 2">
    <name type="scientific">Waterburya agarophytonicola KI4</name>
    <dbReference type="NCBI Taxonomy" id="2874699"/>
    <lineage>
        <taxon>Bacteria</taxon>
        <taxon>Bacillati</taxon>
        <taxon>Cyanobacteriota</taxon>
        <taxon>Cyanophyceae</taxon>
        <taxon>Pleurocapsales</taxon>
        <taxon>Hyellaceae</taxon>
        <taxon>Waterburya</taxon>
        <taxon>Waterburya agarophytonicola</taxon>
    </lineage>
</organism>
<dbReference type="Pfam" id="PF03692">
    <property type="entry name" value="CxxCxxCC"/>
    <property type="match status" value="1"/>
</dbReference>
<comment type="caution">
    <text evidence="1">The sequence shown here is derived from an EMBL/GenBank/DDBJ whole genome shotgun (WGS) entry which is preliminary data.</text>
</comment>
<name>A0A964FHA6_9CYAN</name>
<gene>
    <name evidence="1" type="ORF">I4641_18110</name>
</gene>
<accession>A0A964FHA6</accession>
<dbReference type="PANTHER" id="PTHR36791:SF2">
    <property type="entry name" value="OS03G0363400 PROTEIN"/>
    <property type="match status" value="1"/>
</dbReference>
<dbReference type="EMBL" id="JADWDC010000057">
    <property type="protein sequence ID" value="MCC0178887.1"/>
    <property type="molecule type" value="Genomic_DNA"/>
</dbReference>